<reference evidence="5 6" key="1">
    <citation type="journal article" date="2020" name="Front. Microbiol.">
        <title>Single-cell genomics of novel Actinobacteria with the Wood-Ljungdahl pathway discovered in a serpentinizing system.</title>
        <authorList>
            <person name="Merino N."/>
            <person name="Kawai M."/>
            <person name="Boyd E.S."/>
            <person name="Colman D.R."/>
            <person name="McGlynn S.E."/>
            <person name="Nealson K.H."/>
            <person name="Kurokawa K."/>
            <person name="Hongoh Y."/>
        </authorList>
    </citation>
    <scope>NUCLEOTIDE SEQUENCE [LARGE SCALE GENOMIC DNA]</scope>
    <source>
        <strain evidence="5 6">S25</strain>
    </source>
</reference>
<dbReference type="CDD" id="cd20175">
    <property type="entry name" value="ThyX"/>
    <property type="match status" value="1"/>
</dbReference>
<proteinExistence type="predicted"/>
<organism evidence="5 6">
    <name type="scientific">Candidatus Hakubella thermalkaliphila</name>
    <dbReference type="NCBI Taxonomy" id="2754717"/>
    <lineage>
        <taxon>Bacteria</taxon>
        <taxon>Bacillati</taxon>
        <taxon>Actinomycetota</taxon>
        <taxon>Actinomycetota incertae sedis</taxon>
        <taxon>Candidatus Hakubellales</taxon>
        <taxon>Candidatus Hakubellaceae</taxon>
        <taxon>Candidatus Hakubella</taxon>
    </lineage>
</organism>
<evidence type="ECO:0000256" key="4">
    <source>
        <dbReference type="ARBA" id="ARBA00022827"/>
    </source>
</evidence>
<keyword evidence="3" id="KW-0545">Nucleotide biosynthesis</keyword>
<dbReference type="AlphaFoldDB" id="A0A6V8P297"/>
<dbReference type="GO" id="GO:0032259">
    <property type="term" value="P:methylation"/>
    <property type="evidence" value="ECO:0007669"/>
    <property type="project" value="UniProtKB-KW"/>
</dbReference>
<comment type="caution">
    <text evidence="5">The sequence shown here is derived from an EMBL/GenBank/DDBJ whole genome shotgun (WGS) entry which is preliminary data.</text>
</comment>
<dbReference type="Proteomes" id="UP000543224">
    <property type="component" value="Unassembled WGS sequence"/>
</dbReference>
<dbReference type="Gene3D" id="3.30.1360.170">
    <property type="match status" value="1"/>
</dbReference>
<dbReference type="GO" id="GO:0070402">
    <property type="term" value="F:NADPH binding"/>
    <property type="evidence" value="ECO:0007669"/>
    <property type="project" value="TreeGrafter"/>
</dbReference>
<keyword evidence="4" id="KW-0274">FAD</keyword>
<evidence type="ECO:0000256" key="3">
    <source>
        <dbReference type="ARBA" id="ARBA00022727"/>
    </source>
</evidence>
<dbReference type="SUPFAM" id="SSF69796">
    <property type="entry name" value="Thymidylate synthase-complementing protein Thy1"/>
    <property type="match status" value="1"/>
</dbReference>
<dbReference type="InterPro" id="IPR036098">
    <property type="entry name" value="Thymidylate_synthase_ThyX_sf"/>
</dbReference>
<dbReference type="EMBL" id="BLRX01000680">
    <property type="protein sequence ID" value="GFP26537.1"/>
    <property type="molecule type" value="Genomic_DNA"/>
</dbReference>
<dbReference type="InterPro" id="IPR003669">
    <property type="entry name" value="Thymidylate_synthase_ThyX"/>
</dbReference>
<evidence type="ECO:0000313" key="5">
    <source>
        <dbReference type="EMBL" id="GFP26537.1"/>
    </source>
</evidence>
<evidence type="ECO:0000313" key="6">
    <source>
        <dbReference type="Proteomes" id="UP000543224"/>
    </source>
</evidence>
<name>A0A6V8P297_9ACTN</name>
<dbReference type="GO" id="GO:0050797">
    <property type="term" value="F:thymidylate synthase (FAD) activity"/>
    <property type="evidence" value="ECO:0007669"/>
    <property type="project" value="InterPro"/>
</dbReference>
<dbReference type="GO" id="GO:0050660">
    <property type="term" value="F:flavin adenine dinucleotide binding"/>
    <property type="evidence" value="ECO:0007669"/>
    <property type="project" value="InterPro"/>
</dbReference>
<dbReference type="PANTHER" id="PTHR34934">
    <property type="entry name" value="FLAVIN-DEPENDENT THYMIDYLATE SYNTHASE"/>
    <property type="match status" value="1"/>
</dbReference>
<evidence type="ECO:0000256" key="2">
    <source>
        <dbReference type="ARBA" id="ARBA00022630"/>
    </source>
</evidence>
<dbReference type="GO" id="GO:0004799">
    <property type="term" value="F:thymidylate synthase activity"/>
    <property type="evidence" value="ECO:0007669"/>
    <property type="project" value="TreeGrafter"/>
</dbReference>
<dbReference type="Pfam" id="PF02511">
    <property type="entry name" value="Thy1"/>
    <property type="match status" value="1"/>
</dbReference>
<feature type="non-terminal residue" evidence="5">
    <location>
        <position position="1"/>
    </location>
</feature>
<dbReference type="PROSITE" id="PS51331">
    <property type="entry name" value="THYX"/>
    <property type="match status" value="1"/>
</dbReference>
<sequence length="126" mass="14300">PPAIAADSEAEQLFRQQMEQLRQAYQVLCGMVHREDARYLLPNACETKLVFTMNARSLHNFFVTRCCNRAQWEIRLLAETIYQEVKRVAPNLFASAGPACVSQGVCPEGEMTCGEIADVLEKFRKM</sequence>
<keyword evidence="1" id="KW-0489">Methyltransferase</keyword>
<keyword evidence="1" id="KW-0808">Transferase</keyword>
<evidence type="ECO:0000256" key="1">
    <source>
        <dbReference type="ARBA" id="ARBA00022603"/>
    </source>
</evidence>
<accession>A0A6V8P297</accession>
<dbReference type="GO" id="GO:0006231">
    <property type="term" value="P:dTMP biosynthetic process"/>
    <property type="evidence" value="ECO:0007669"/>
    <property type="project" value="InterPro"/>
</dbReference>
<protein>
    <submittedName>
        <fullName evidence="5">Thymidylate synthase (FAD)</fullName>
    </submittedName>
</protein>
<gene>
    <name evidence="5" type="ORF">HKBW3S25_02032</name>
</gene>
<dbReference type="PANTHER" id="PTHR34934:SF1">
    <property type="entry name" value="FLAVIN-DEPENDENT THYMIDYLATE SYNTHASE"/>
    <property type="match status" value="1"/>
</dbReference>
<keyword evidence="2" id="KW-0285">Flavoprotein</keyword>